<dbReference type="STRING" id="909613.UO65_0877"/>
<proteinExistence type="predicted"/>
<dbReference type="Proteomes" id="UP000019277">
    <property type="component" value="Unassembled WGS sequence"/>
</dbReference>
<keyword evidence="2" id="KW-1185">Reference proteome</keyword>
<reference evidence="1 2" key="1">
    <citation type="journal article" date="2014" name="Genome Announc.">
        <title>Draft Genome Sequence of the Antitrypanosomally Active Sponge-Associated Bacterium Actinokineospora sp. Strain EG49.</title>
        <authorList>
            <person name="Harjes J."/>
            <person name="Ryu T."/>
            <person name="Abdelmohsen U.R."/>
            <person name="Moitinho-Silva L."/>
            <person name="Horn H."/>
            <person name="Ravasi T."/>
            <person name="Hentschel U."/>
        </authorList>
    </citation>
    <scope>NUCLEOTIDE SEQUENCE [LARGE SCALE GENOMIC DNA]</scope>
    <source>
        <strain evidence="1 2">EG49</strain>
    </source>
</reference>
<protein>
    <submittedName>
        <fullName evidence="1">Uncharacterized protein</fullName>
    </submittedName>
</protein>
<evidence type="ECO:0000313" key="1">
    <source>
        <dbReference type="EMBL" id="EWC63788.1"/>
    </source>
</evidence>
<organism evidence="1 2">
    <name type="scientific">Actinokineospora spheciospongiae</name>
    <dbReference type="NCBI Taxonomy" id="909613"/>
    <lineage>
        <taxon>Bacteria</taxon>
        <taxon>Bacillati</taxon>
        <taxon>Actinomycetota</taxon>
        <taxon>Actinomycetes</taxon>
        <taxon>Pseudonocardiales</taxon>
        <taxon>Pseudonocardiaceae</taxon>
        <taxon>Actinokineospora</taxon>
    </lineage>
</organism>
<comment type="caution">
    <text evidence="1">The sequence shown here is derived from an EMBL/GenBank/DDBJ whole genome shotgun (WGS) entry which is preliminary data.</text>
</comment>
<evidence type="ECO:0000313" key="2">
    <source>
        <dbReference type="Proteomes" id="UP000019277"/>
    </source>
</evidence>
<gene>
    <name evidence="1" type="ORF">UO65_0877</name>
</gene>
<sequence>MRPARSRQLTLHSLWLVTAAHLSSPDCPLTTSDACRNET</sequence>
<accession>W7ITV1</accession>
<name>W7ITV1_9PSEU</name>
<dbReference type="EMBL" id="AYXG01000033">
    <property type="protein sequence ID" value="EWC63788.1"/>
    <property type="molecule type" value="Genomic_DNA"/>
</dbReference>
<dbReference type="AlphaFoldDB" id="W7ITV1"/>